<feature type="binding site" evidence="14">
    <location>
        <position position="241"/>
    </location>
    <ligand>
        <name>substrate</name>
    </ligand>
</feature>
<evidence type="ECO:0000256" key="4">
    <source>
        <dbReference type="ARBA" id="ARBA00012448"/>
    </source>
</evidence>
<evidence type="ECO:0000256" key="11">
    <source>
        <dbReference type="ARBA" id="ARBA00023316"/>
    </source>
</evidence>
<comment type="catalytic activity">
    <reaction evidence="12">
        <text>Preferential cleavage: (Ac)2-L-Lys-D-Ala-|-D-Ala. Also transpeptidation of peptidyl-alanyl moieties that are N-acyl substituents of D-alanine.</text>
        <dbReference type="EC" id="3.4.16.4"/>
    </reaction>
</comment>
<keyword evidence="8" id="KW-0378">Hydrolase</keyword>
<evidence type="ECO:0000256" key="1">
    <source>
        <dbReference type="ARBA" id="ARBA00003217"/>
    </source>
</evidence>
<keyword evidence="5 17" id="KW-0121">Carboxypeptidase</keyword>
<name>A0A0H3MZ75_CLODC</name>
<dbReference type="InterPro" id="IPR018044">
    <property type="entry name" value="Peptidase_S11"/>
</dbReference>
<feature type="active site" description="Acyl-ester intermediate" evidence="13">
    <location>
        <position position="66"/>
    </location>
</feature>
<organism evidence="17 18">
    <name type="scientific">Clostridioides difficile (strain CD196)</name>
    <name type="common">Peptoclostridium difficile</name>
    <dbReference type="NCBI Taxonomy" id="645462"/>
    <lineage>
        <taxon>Bacteria</taxon>
        <taxon>Bacillati</taxon>
        <taxon>Bacillota</taxon>
        <taxon>Clostridia</taxon>
        <taxon>Peptostreptococcales</taxon>
        <taxon>Peptostreptococcaceae</taxon>
        <taxon>Clostridioides</taxon>
    </lineage>
</organism>
<dbReference type="EMBL" id="FN538970">
    <property type="protein sequence ID" value="CBA60888.1"/>
    <property type="molecule type" value="Genomic_DNA"/>
</dbReference>
<dbReference type="SMART" id="SM00936">
    <property type="entry name" value="PBP5_C"/>
    <property type="match status" value="1"/>
</dbReference>
<evidence type="ECO:0000256" key="8">
    <source>
        <dbReference type="ARBA" id="ARBA00022801"/>
    </source>
</evidence>
<dbReference type="RefSeq" id="WP_012816006.1">
    <property type="nucleotide sequence ID" value="NC_013315.1"/>
</dbReference>
<dbReference type="HOGENOM" id="CLU_027070_8_1_9"/>
<accession>A0A0H3MZ75</accession>
<evidence type="ECO:0000256" key="13">
    <source>
        <dbReference type="PIRSR" id="PIRSR618044-1"/>
    </source>
</evidence>
<dbReference type="Pfam" id="PF00768">
    <property type="entry name" value="Peptidase_S11"/>
    <property type="match status" value="1"/>
</dbReference>
<dbReference type="Proteomes" id="UP000002068">
    <property type="component" value="Chromosome"/>
</dbReference>
<dbReference type="KEGG" id="cdc:CD196_0455"/>
<comment type="function">
    <text evidence="1">Removes C-terminal D-alanyl residues from sugar-peptide cell wall precursors.</text>
</comment>
<dbReference type="Gene3D" id="3.40.710.10">
    <property type="entry name" value="DD-peptidase/beta-lactamase superfamily"/>
    <property type="match status" value="1"/>
</dbReference>
<dbReference type="InterPro" id="IPR012907">
    <property type="entry name" value="Peptidase_S11_C"/>
</dbReference>
<gene>
    <name evidence="17" type="ordered locus">CD196_0455</name>
</gene>
<evidence type="ECO:0000256" key="12">
    <source>
        <dbReference type="ARBA" id="ARBA00034000"/>
    </source>
</evidence>
<evidence type="ECO:0000256" key="6">
    <source>
        <dbReference type="ARBA" id="ARBA00022670"/>
    </source>
</evidence>
<feature type="active site" evidence="13">
    <location>
        <position position="126"/>
    </location>
</feature>
<dbReference type="AlphaFoldDB" id="A0A0H3MZ75"/>
<evidence type="ECO:0000256" key="10">
    <source>
        <dbReference type="ARBA" id="ARBA00022984"/>
    </source>
</evidence>
<keyword evidence="9" id="KW-0133">Cell shape</keyword>
<reference evidence="17 18" key="1">
    <citation type="journal article" date="2009" name="Genome Biol.">
        <title>Comparative genome and phenotypic analysis of Clostridium difficile 027 strains provides insight into the evolution of a hypervirulent bacterium.</title>
        <authorList>
            <person name="Stabler R.A."/>
            <person name="He M."/>
            <person name="Dawson L."/>
            <person name="Martin M."/>
            <person name="Valiente E."/>
            <person name="Corton C."/>
            <person name="Lawley T.D."/>
            <person name="Sebaihia M."/>
            <person name="Quail M.A."/>
            <person name="Rose G."/>
            <person name="Gerding D.N."/>
            <person name="Gibert M."/>
            <person name="Popoff M.R."/>
            <person name="Parkhill J."/>
            <person name="Dougan G."/>
            <person name="Wren B.W."/>
        </authorList>
    </citation>
    <scope>NUCLEOTIDE SEQUENCE [LARGE SCALE GENOMIC DNA]</scope>
    <source>
        <strain evidence="17 18">CD196</strain>
    </source>
</reference>
<protein>
    <recommendedName>
        <fullName evidence="4">serine-type D-Ala-D-Ala carboxypeptidase</fullName>
        <ecNumber evidence="4">3.4.16.4</ecNumber>
    </recommendedName>
</protein>
<feature type="domain" description="Peptidase S11 D-Ala-D-Ala carboxypeptidase A C-terminal" evidence="16">
    <location>
        <begin position="298"/>
        <end position="386"/>
    </location>
</feature>
<keyword evidence="11" id="KW-0961">Cell wall biogenesis/degradation</keyword>
<dbReference type="GO" id="GO:0006508">
    <property type="term" value="P:proteolysis"/>
    <property type="evidence" value="ECO:0007669"/>
    <property type="project" value="UniProtKB-KW"/>
</dbReference>
<keyword evidence="10" id="KW-0573">Peptidoglycan synthesis</keyword>
<comment type="similarity">
    <text evidence="3 15">Belongs to the peptidase S11 family.</text>
</comment>
<evidence type="ECO:0000256" key="15">
    <source>
        <dbReference type="RuleBase" id="RU004016"/>
    </source>
</evidence>
<dbReference type="Pfam" id="PF07943">
    <property type="entry name" value="PBP5_C"/>
    <property type="match status" value="1"/>
</dbReference>
<evidence type="ECO:0000313" key="17">
    <source>
        <dbReference type="EMBL" id="CBA60888.1"/>
    </source>
</evidence>
<dbReference type="GO" id="GO:0008360">
    <property type="term" value="P:regulation of cell shape"/>
    <property type="evidence" value="ECO:0007669"/>
    <property type="project" value="UniProtKB-KW"/>
</dbReference>
<dbReference type="PANTHER" id="PTHR21581">
    <property type="entry name" value="D-ALANYL-D-ALANINE CARBOXYPEPTIDASE"/>
    <property type="match status" value="1"/>
</dbReference>
<dbReference type="PANTHER" id="PTHR21581:SF6">
    <property type="entry name" value="TRAFFICKING PROTEIN PARTICLE COMPLEX SUBUNIT 12"/>
    <property type="match status" value="1"/>
</dbReference>
<evidence type="ECO:0000313" key="18">
    <source>
        <dbReference type="Proteomes" id="UP000002068"/>
    </source>
</evidence>
<dbReference type="EC" id="3.4.16.4" evidence="4"/>
<dbReference type="InterPro" id="IPR015956">
    <property type="entry name" value="Peniciliin-bd_prot_C_sf"/>
</dbReference>
<comment type="pathway">
    <text evidence="2">Cell wall biogenesis; peptidoglycan biosynthesis.</text>
</comment>
<sequence>MEDEILKGKIKQLTILALIFIFITPVFAFADTPPVPNSSRAALLIDQETKRILFEKNIDEKMPLASLSKMMTFLLAIEAVDKNQVKETDMVKIDKSTASVGGSTCKLKDGDEISLGELMQGLMLVSGNDAAIAIAKHIGKTEKNFVNMMNKKAEEIGMIDTYYFNPNGLPIYTDPEHKEPPIENMSTAHDIVTLGKYMYDHYENQVTRITTMQVYNDTKKDFTHYNTNPLLVSVPGVDGIKTGYTDNAGYCLAFSMMVPKDAKNERNHRLIGVVLGDGNKKNRISSSATLLKYGKDNFHSKKIAHKGDIIETPCVDGIDDFKITVKVDKDLYGVVSDNENINPKVVFKNMNYPIHKGDIVGVAKYYNDSGKFVGSVDVKSESNIGCIPLKDKIKIKVAKINKKLEIKNSVCFKV</sequence>
<proteinExistence type="inferred from homology"/>
<dbReference type="InterPro" id="IPR001967">
    <property type="entry name" value="Peptidase_S11_N"/>
</dbReference>
<evidence type="ECO:0000259" key="16">
    <source>
        <dbReference type="SMART" id="SM00936"/>
    </source>
</evidence>
<dbReference type="GO" id="GO:0009252">
    <property type="term" value="P:peptidoglycan biosynthetic process"/>
    <property type="evidence" value="ECO:0007669"/>
    <property type="project" value="UniProtKB-UniPathway"/>
</dbReference>
<dbReference type="SUPFAM" id="SSF69189">
    <property type="entry name" value="Penicillin-binding protein associated domain"/>
    <property type="match status" value="1"/>
</dbReference>
<evidence type="ECO:0000256" key="14">
    <source>
        <dbReference type="PIRSR" id="PIRSR618044-2"/>
    </source>
</evidence>
<evidence type="ECO:0000256" key="3">
    <source>
        <dbReference type="ARBA" id="ARBA00007164"/>
    </source>
</evidence>
<dbReference type="PRINTS" id="PR00725">
    <property type="entry name" value="DADACBPTASE1"/>
</dbReference>
<dbReference type="SUPFAM" id="SSF56601">
    <property type="entry name" value="beta-lactamase/transpeptidase-like"/>
    <property type="match status" value="1"/>
</dbReference>
<dbReference type="Gene3D" id="2.60.410.10">
    <property type="entry name" value="D-Ala-D-Ala carboxypeptidase, C-terminal domain"/>
    <property type="match status" value="1"/>
</dbReference>
<dbReference type="GO" id="GO:0009002">
    <property type="term" value="F:serine-type D-Ala-D-Ala carboxypeptidase activity"/>
    <property type="evidence" value="ECO:0007669"/>
    <property type="project" value="UniProtKB-EC"/>
</dbReference>
<evidence type="ECO:0000256" key="9">
    <source>
        <dbReference type="ARBA" id="ARBA00022960"/>
    </source>
</evidence>
<dbReference type="InterPro" id="IPR037167">
    <property type="entry name" value="Peptidase_S11_C_sf"/>
</dbReference>
<dbReference type="GO" id="GO:0071555">
    <property type="term" value="P:cell wall organization"/>
    <property type="evidence" value="ECO:0007669"/>
    <property type="project" value="UniProtKB-KW"/>
</dbReference>
<dbReference type="InterPro" id="IPR012338">
    <property type="entry name" value="Beta-lactam/transpept-like"/>
</dbReference>
<evidence type="ECO:0000256" key="5">
    <source>
        <dbReference type="ARBA" id="ARBA00022645"/>
    </source>
</evidence>
<feature type="active site" description="Proton acceptor" evidence="13">
    <location>
        <position position="69"/>
    </location>
</feature>
<keyword evidence="7" id="KW-0732">Signal</keyword>
<evidence type="ECO:0000256" key="2">
    <source>
        <dbReference type="ARBA" id="ARBA00004752"/>
    </source>
</evidence>
<evidence type="ECO:0000256" key="7">
    <source>
        <dbReference type="ARBA" id="ARBA00022729"/>
    </source>
</evidence>
<dbReference type="UniPathway" id="UPA00219"/>
<keyword evidence="6" id="KW-0645">Protease</keyword>